<dbReference type="Pfam" id="PF26504">
    <property type="entry name" value="DUF8168_C"/>
    <property type="match status" value="1"/>
</dbReference>
<evidence type="ECO:0000259" key="1">
    <source>
        <dbReference type="Pfam" id="PF26504"/>
    </source>
</evidence>
<sequence>MEAYLFTGVILPERAQLSLQAENKFTHFISGVSGSIKVSILNNQVAVWVTSDHEWNIFDLRNLVKTWVQNQISMVGYLLGYAYDLAISRVVNLSKEVDYVFGIDVVCLASKRTNVDLAASLDALNRKSAGPNGVFLHRCFTDLSFAIRHADDTGFYCYRAVEALLHHCAAVHNIENESKAFKWDKFRQVTNCDKAAIYALKNAADPLRHSEITAMTSQPMDDLLTNTWDIVDRYLSSLPGQ</sequence>
<dbReference type="InterPro" id="IPR059012">
    <property type="entry name" value="DUF8168_C"/>
</dbReference>
<keyword evidence="4" id="KW-1185">Reference proteome</keyword>
<feature type="domain" description="DUF8168" evidence="1">
    <location>
        <begin position="124"/>
        <end position="236"/>
    </location>
</feature>
<dbReference type="InterPro" id="IPR059013">
    <property type="entry name" value="DUF8168_N"/>
</dbReference>
<protein>
    <submittedName>
        <fullName evidence="3">Uncharacterized protein</fullName>
    </submittedName>
</protein>
<reference evidence="3 4" key="1">
    <citation type="submission" date="2024-01" db="EMBL/GenBank/DDBJ databases">
        <title>Characterization of Pseudomonas viridiflava in Georgia, USA.</title>
        <authorList>
            <person name="Zhao M."/>
            <person name="Dutta B."/>
        </authorList>
    </citation>
    <scope>NUCLEOTIDE SEQUENCE [LARGE SCALE GENOMIC DNA]</scope>
    <source>
        <strain evidence="3 4">21GA0539</strain>
    </source>
</reference>
<gene>
    <name evidence="3" type="ORF">V2I87_11100</name>
</gene>
<dbReference type="Pfam" id="PF26505">
    <property type="entry name" value="DUF8168_N"/>
    <property type="match status" value="1"/>
</dbReference>
<proteinExistence type="predicted"/>
<dbReference type="EMBL" id="JAZEIP010000014">
    <property type="protein sequence ID" value="MEE4040639.1"/>
    <property type="molecule type" value="Genomic_DNA"/>
</dbReference>
<evidence type="ECO:0000313" key="4">
    <source>
        <dbReference type="Proteomes" id="UP001343600"/>
    </source>
</evidence>
<name>A0ABU7N6Q9_PSEVI</name>
<evidence type="ECO:0000259" key="2">
    <source>
        <dbReference type="Pfam" id="PF26505"/>
    </source>
</evidence>
<accession>A0ABU7N6Q9</accession>
<comment type="caution">
    <text evidence="3">The sequence shown here is derived from an EMBL/GenBank/DDBJ whole genome shotgun (WGS) entry which is preliminary data.</text>
</comment>
<dbReference type="RefSeq" id="WP_330513197.1">
    <property type="nucleotide sequence ID" value="NZ_JAZEIH010000020.1"/>
</dbReference>
<dbReference type="Proteomes" id="UP001343600">
    <property type="component" value="Unassembled WGS sequence"/>
</dbReference>
<feature type="domain" description="DUF8168" evidence="2">
    <location>
        <begin position="4"/>
        <end position="101"/>
    </location>
</feature>
<evidence type="ECO:0000313" key="3">
    <source>
        <dbReference type="EMBL" id="MEE4040639.1"/>
    </source>
</evidence>
<organism evidence="3 4">
    <name type="scientific">Pseudomonas viridiflava</name>
    <name type="common">Phytomonas viridiflava</name>
    <dbReference type="NCBI Taxonomy" id="33069"/>
    <lineage>
        <taxon>Bacteria</taxon>
        <taxon>Pseudomonadati</taxon>
        <taxon>Pseudomonadota</taxon>
        <taxon>Gammaproteobacteria</taxon>
        <taxon>Pseudomonadales</taxon>
        <taxon>Pseudomonadaceae</taxon>
        <taxon>Pseudomonas</taxon>
    </lineage>
</organism>